<name>A0A2M7W4C2_9BACT</name>
<proteinExistence type="predicted"/>
<evidence type="ECO:0000313" key="3">
    <source>
        <dbReference type="EMBL" id="PJA20601.1"/>
    </source>
</evidence>
<dbReference type="InterPro" id="IPR004629">
    <property type="entry name" value="WecG_TagA_CpsF"/>
</dbReference>
<organism evidence="3 4">
    <name type="scientific">Candidatus Berkelbacteria bacterium CG_4_10_14_0_2_um_filter_35_9_33_12</name>
    <dbReference type="NCBI Taxonomy" id="1974499"/>
    <lineage>
        <taxon>Bacteria</taxon>
        <taxon>Candidatus Berkelbacteria</taxon>
    </lineage>
</organism>
<sequence>MIGKYQLKKLWKQLEMSIKFRHKIILGVRVDDINLNQTIDFINAALNENSCRQIATVNPEFIVEAQKNEQFCQTLKNSDLNINDSIGIKIFGRLKNRIPGADLIFHLFELSFQKKLSFYFLGGSGNTAIKGAQLIKDKYPNLEIKGAENGGIIDTNKLINTKDIIARINKVEPDILLVAFGHPKQDIFIDFWKENIKTKIAIGVGGSLDYIVKSQIRAPKFLRKLGLEWFWRLTLEPKTRWRRIVNAVWIFPKTYIQTAFKNRLK</sequence>
<protein>
    <submittedName>
        <fullName evidence="3">Glycosyltransferase</fullName>
    </submittedName>
</protein>
<evidence type="ECO:0000313" key="4">
    <source>
        <dbReference type="Proteomes" id="UP000230137"/>
    </source>
</evidence>
<dbReference type="Pfam" id="PF03808">
    <property type="entry name" value="Glyco_tran_WecG"/>
    <property type="match status" value="1"/>
</dbReference>
<evidence type="ECO:0000256" key="2">
    <source>
        <dbReference type="ARBA" id="ARBA00022679"/>
    </source>
</evidence>
<reference evidence="4" key="1">
    <citation type="submission" date="2017-09" db="EMBL/GenBank/DDBJ databases">
        <title>Depth-based differentiation of microbial function through sediment-hosted aquifers and enrichment of novel symbionts in the deep terrestrial subsurface.</title>
        <authorList>
            <person name="Probst A.J."/>
            <person name="Ladd B."/>
            <person name="Jarett J.K."/>
            <person name="Geller-Mcgrath D.E."/>
            <person name="Sieber C.M.K."/>
            <person name="Emerson J.B."/>
            <person name="Anantharaman K."/>
            <person name="Thomas B.C."/>
            <person name="Malmstrom R."/>
            <person name="Stieglmeier M."/>
            <person name="Klingl A."/>
            <person name="Woyke T."/>
            <person name="Ryan C.M."/>
            <person name="Banfield J.F."/>
        </authorList>
    </citation>
    <scope>NUCLEOTIDE SEQUENCE [LARGE SCALE GENOMIC DNA]</scope>
</reference>
<accession>A0A2M7W4C2</accession>
<dbReference type="GO" id="GO:0016758">
    <property type="term" value="F:hexosyltransferase activity"/>
    <property type="evidence" value="ECO:0007669"/>
    <property type="project" value="TreeGrafter"/>
</dbReference>
<dbReference type="Proteomes" id="UP000230137">
    <property type="component" value="Unassembled WGS sequence"/>
</dbReference>
<dbReference type="PANTHER" id="PTHR34136:SF1">
    <property type="entry name" value="UDP-N-ACETYL-D-MANNOSAMINURONIC ACID TRANSFERASE"/>
    <property type="match status" value="1"/>
</dbReference>
<dbReference type="AlphaFoldDB" id="A0A2M7W4C2"/>
<dbReference type="NCBIfam" id="TIGR00696">
    <property type="entry name" value="wecG_tagA_cpsF"/>
    <property type="match status" value="1"/>
</dbReference>
<keyword evidence="2 3" id="KW-0808">Transferase</keyword>
<evidence type="ECO:0000256" key="1">
    <source>
        <dbReference type="ARBA" id="ARBA00022676"/>
    </source>
</evidence>
<keyword evidence="1" id="KW-0328">Glycosyltransferase</keyword>
<dbReference type="CDD" id="cd06533">
    <property type="entry name" value="Glyco_transf_WecG_TagA"/>
    <property type="match status" value="1"/>
</dbReference>
<comment type="caution">
    <text evidence="3">The sequence shown here is derived from an EMBL/GenBank/DDBJ whole genome shotgun (WGS) entry which is preliminary data.</text>
</comment>
<dbReference type="PANTHER" id="PTHR34136">
    <property type="match status" value="1"/>
</dbReference>
<gene>
    <name evidence="3" type="ORF">COX60_01240</name>
</gene>
<dbReference type="EMBL" id="PFQF01000022">
    <property type="protein sequence ID" value="PJA20601.1"/>
    <property type="molecule type" value="Genomic_DNA"/>
</dbReference>